<proteinExistence type="predicted"/>
<dbReference type="InterPro" id="IPR027417">
    <property type="entry name" value="P-loop_NTPase"/>
</dbReference>
<evidence type="ECO:0000313" key="10">
    <source>
        <dbReference type="Proteomes" id="UP000189933"/>
    </source>
</evidence>
<dbReference type="InterPro" id="IPR045865">
    <property type="entry name" value="ACT-like_dom_sf"/>
</dbReference>
<dbReference type="Proteomes" id="UP000189933">
    <property type="component" value="Unassembled WGS sequence"/>
</dbReference>
<evidence type="ECO:0000256" key="1">
    <source>
        <dbReference type="ARBA" id="ARBA00022448"/>
    </source>
</evidence>
<sequence length="342" mass="37506">MIRITELSKVFQGPNGPVQALKNINLSVSKGEIAGIIGYSGAGKSTLIRCVNLLETPTSGTIVVDGQEITSLRGEQLRQARRKMGMIFQHFNLLSSRTVRENIAFPLEIAGVPRAEIKKRVDELLELVGLTDRADNYPAQLSGGQKQRVGIARALASNPSVLLCDEATSALDPATTRSILQLLLDINQQLGLTILLITHEMDVIKEICDTVYVMEAGEIIESGPVLDVFAHPTRETTRAFIESLYQLDLPSDFYRQIVHRPGFHRLVRLVFTGVNAAEPIVATLGQKFAVTVNIMAGNIDYIKGQPLGILTLDISGDSLEVEKALSYLHTTGLKVEVLEYEF</sequence>
<keyword evidence="1" id="KW-0813">Transport</keyword>
<evidence type="ECO:0000259" key="8">
    <source>
        <dbReference type="PROSITE" id="PS50893"/>
    </source>
</evidence>
<dbReference type="SMART" id="SM00930">
    <property type="entry name" value="NIL"/>
    <property type="match status" value="1"/>
</dbReference>
<dbReference type="SUPFAM" id="SSF55021">
    <property type="entry name" value="ACT-like"/>
    <property type="match status" value="1"/>
</dbReference>
<protein>
    <submittedName>
        <fullName evidence="9">D-methionine transport system ATP-binding protein</fullName>
    </submittedName>
</protein>
<keyword evidence="2" id="KW-1003">Cell membrane</keyword>
<evidence type="ECO:0000256" key="7">
    <source>
        <dbReference type="ARBA" id="ARBA00023136"/>
    </source>
</evidence>
<dbReference type="CDD" id="cd03258">
    <property type="entry name" value="ABC_MetN_methionine_transporter"/>
    <property type="match status" value="1"/>
</dbReference>
<dbReference type="GO" id="GO:0006865">
    <property type="term" value="P:amino acid transport"/>
    <property type="evidence" value="ECO:0007669"/>
    <property type="project" value="UniProtKB-KW"/>
</dbReference>
<keyword evidence="10" id="KW-1185">Reference proteome</keyword>
<dbReference type="InterPro" id="IPR003439">
    <property type="entry name" value="ABC_transporter-like_ATP-bd"/>
</dbReference>
<dbReference type="GO" id="GO:0005524">
    <property type="term" value="F:ATP binding"/>
    <property type="evidence" value="ECO:0007669"/>
    <property type="project" value="UniProtKB-KW"/>
</dbReference>
<dbReference type="InterPro" id="IPR018449">
    <property type="entry name" value="NIL_domain"/>
</dbReference>
<dbReference type="InterPro" id="IPR003593">
    <property type="entry name" value="AAA+_ATPase"/>
</dbReference>
<dbReference type="InterPro" id="IPR041701">
    <property type="entry name" value="MetN_ABC"/>
</dbReference>
<accession>A0A1T4MX37</accession>
<dbReference type="PANTHER" id="PTHR43166:SF30">
    <property type="entry name" value="METHIONINE IMPORT ATP-BINDING PROTEIN METN"/>
    <property type="match status" value="1"/>
</dbReference>
<keyword evidence="7" id="KW-0472">Membrane</keyword>
<name>A0A1T4MX37_9FIRM</name>
<evidence type="ECO:0000313" key="9">
    <source>
        <dbReference type="EMBL" id="SJZ71533.1"/>
    </source>
</evidence>
<reference evidence="10" key="1">
    <citation type="submission" date="2017-02" db="EMBL/GenBank/DDBJ databases">
        <authorList>
            <person name="Varghese N."/>
            <person name="Submissions S."/>
        </authorList>
    </citation>
    <scope>NUCLEOTIDE SEQUENCE [LARGE SCALE GENOMIC DNA]</scope>
    <source>
        <strain evidence="10">DSM 16521</strain>
    </source>
</reference>
<organism evidence="9 10">
    <name type="scientific">Carboxydocella sporoproducens DSM 16521</name>
    <dbReference type="NCBI Taxonomy" id="1121270"/>
    <lineage>
        <taxon>Bacteria</taxon>
        <taxon>Bacillati</taxon>
        <taxon>Bacillota</taxon>
        <taxon>Clostridia</taxon>
        <taxon>Eubacteriales</taxon>
        <taxon>Clostridiales Family XVI. Incertae Sedis</taxon>
        <taxon>Carboxydocella</taxon>
    </lineage>
</organism>
<dbReference type="FunFam" id="3.40.50.300:FF:000233">
    <property type="entry name" value="Methionine import ATP-binding protein MetN"/>
    <property type="match status" value="1"/>
</dbReference>
<dbReference type="PANTHER" id="PTHR43166">
    <property type="entry name" value="AMINO ACID IMPORT ATP-BINDING PROTEIN"/>
    <property type="match status" value="1"/>
</dbReference>
<dbReference type="Pfam" id="PF00005">
    <property type="entry name" value="ABC_tran"/>
    <property type="match status" value="1"/>
</dbReference>
<dbReference type="RefSeq" id="WP_078664853.1">
    <property type="nucleotide sequence ID" value="NZ_FUXM01000005.1"/>
</dbReference>
<dbReference type="GO" id="GO:0016887">
    <property type="term" value="F:ATP hydrolysis activity"/>
    <property type="evidence" value="ECO:0007669"/>
    <property type="project" value="InterPro"/>
</dbReference>
<dbReference type="PROSITE" id="PS50893">
    <property type="entry name" value="ABC_TRANSPORTER_2"/>
    <property type="match status" value="1"/>
</dbReference>
<dbReference type="Gene3D" id="3.40.50.300">
    <property type="entry name" value="P-loop containing nucleotide triphosphate hydrolases"/>
    <property type="match status" value="1"/>
</dbReference>
<keyword evidence="5" id="KW-1278">Translocase</keyword>
<dbReference type="AlphaFoldDB" id="A0A1T4MX37"/>
<dbReference type="InterPro" id="IPR050086">
    <property type="entry name" value="MetN_ABC_transporter-like"/>
</dbReference>
<evidence type="ECO:0000256" key="6">
    <source>
        <dbReference type="ARBA" id="ARBA00022970"/>
    </source>
</evidence>
<feature type="domain" description="ABC transporter" evidence="8">
    <location>
        <begin position="2"/>
        <end position="241"/>
    </location>
</feature>
<keyword evidence="3" id="KW-0547">Nucleotide-binding</keyword>
<dbReference type="OrthoDB" id="9804199at2"/>
<evidence type="ECO:0000256" key="4">
    <source>
        <dbReference type="ARBA" id="ARBA00022840"/>
    </source>
</evidence>
<dbReference type="PROSITE" id="PS00211">
    <property type="entry name" value="ABC_TRANSPORTER_1"/>
    <property type="match status" value="1"/>
</dbReference>
<keyword evidence="6" id="KW-0029">Amino-acid transport</keyword>
<dbReference type="Gene3D" id="3.30.70.260">
    <property type="match status" value="1"/>
</dbReference>
<dbReference type="SUPFAM" id="SSF52540">
    <property type="entry name" value="P-loop containing nucleoside triphosphate hydrolases"/>
    <property type="match status" value="1"/>
</dbReference>
<dbReference type="Pfam" id="PF09383">
    <property type="entry name" value="NIL"/>
    <property type="match status" value="1"/>
</dbReference>
<dbReference type="EMBL" id="FUXM01000005">
    <property type="protein sequence ID" value="SJZ71533.1"/>
    <property type="molecule type" value="Genomic_DNA"/>
</dbReference>
<evidence type="ECO:0000256" key="5">
    <source>
        <dbReference type="ARBA" id="ARBA00022967"/>
    </source>
</evidence>
<dbReference type="InterPro" id="IPR017871">
    <property type="entry name" value="ABC_transporter-like_CS"/>
</dbReference>
<keyword evidence="4 9" id="KW-0067">ATP-binding</keyword>
<gene>
    <name evidence="9" type="ORF">SAMN02745885_00749</name>
</gene>
<evidence type="ECO:0000256" key="2">
    <source>
        <dbReference type="ARBA" id="ARBA00022475"/>
    </source>
</evidence>
<evidence type="ECO:0000256" key="3">
    <source>
        <dbReference type="ARBA" id="ARBA00022741"/>
    </source>
</evidence>
<dbReference type="SMART" id="SM00382">
    <property type="entry name" value="AAA"/>
    <property type="match status" value="1"/>
</dbReference>